<dbReference type="SUPFAM" id="SSF56059">
    <property type="entry name" value="Glutathione synthetase ATP-binding domain-like"/>
    <property type="match status" value="1"/>
</dbReference>
<dbReference type="OrthoDB" id="25308at2759"/>
<comment type="caution">
    <text evidence="12">The sequence shown here is derived from an EMBL/GenBank/DDBJ whole genome shotgun (WGS) entry which is preliminary data.</text>
</comment>
<feature type="binding site" evidence="10">
    <location>
        <position position="299"/>
    </location>
    <ligand>
        <name>Mg(2+)</name>
        <dbReference type="ChEBI" id="CHEBI:18420"/>
        <label>2</label>
    </ligand>
</feature>
<dbReference type="Gene3D" id="3.30.470.20">
    <property type="entry name" value="ATP-grasp fold, B domain"/>
    <property type="match status" value="1"/>
</dbReference>
<dbReference type="EMBL" id="SJOL01003945">
    <property type="protein sequence ID" value="TGZ72230.1"/>
    <property type="molecule type" value="Genomic_DNA"/>
</dbReference>
<dbReference type="AlphaFoldDB" id="A0A4S2M734"/>
<keyword evidence="3 8" id="KW-0479">Metal-binding</keyword>
<evidence type="ECO:0000256" key="5">
    <source>
        <dbReference type="ARBA" id="ARBA00022777"/>
    </source>
</evidence>
<dbReference type="GO" id="GO:0052726">
    <property type="term" value="F:inositol-1,3,4-trisphosphate 5-kinase activity"/>
    <property type="evidence" value="ECO:0007669"/>
    <property type="project" value="InterPro"/>
</dbReference>
<dbReference type="Proteomes" id="UP000308267">
    <property type="component" value="Unassembled WGS sequence"/>
</dbReference>
<evidence type="ECO:0000256" key="6">
    <source>
        <dbReference type="ARBA" id="ARBA00022840"/>
    </source>
</evidence>
<evidence type="ECO:0000256" key="7">
    <source>
        <dbReference type="ARBA" id="ARBA00022842"/>
    </source>
</evidence>
<feature type="binding site" evidence="10">
    <location>
        <position position="297"/>
    </location>
    <ligand>
        <name>Mg(2+)</name>
        <dbReference type="ChEBI" id="CHEBI:18420"/>
        <label>2</label>
    </ligand>
</feature>
<evidence type="ECO:0000256" key="8">
    <source>
        <dbReference type="PIRNR" id="PIRNR038186"/>
    </source>
</evidence>
<accession>A0A4S2M734</accession>
<evidence type="ECO:0000313" key="13">
    <source>
        <dbReference type="Proteomes" id="UP000308267"/>
    </source>
</evidence>
<keyword evidence="13" id="KW-1185">Reference proteome</keyword>
<feature type="binding site" evidence="9">
    <location>
        <position position="159"/>
    </location>
    <ligand>
        <name>1D-myo-inositol 1,3,4-trisphosphate</name>
        <dbReference type="ChEBI" id="CHEBI:58414"/>
    </ligand>
</feature>
<comment type="catalytic activity">
    <reaction evidence="8">
        <text>1D-myo-inositol 3,4,5,6-tetrakisphosphate + ATP = 1D-myo-inositol 1,3,4,5,6-pentakisphosphate + ADP + H(+)</text>
        <dbReference type="Rhea" id="RHEA:12452"/>
        <dbReference type="ChEBI" id="CHEBI:15378"/>
        <dbReference type="ChEBI" id="CHEBI:30616"/>
        <dbReference type="ChEBI" id="CHEBI:57539"/>
        <dbReference type="ChEBI" id="CHEBI:57733"/>
        <dbReference type="ChEBI" id="CHEBI:456216"/>
        <dbReference type="EC" id="2.7.1.134"/>
    </reaction>
</comment>
<evidence type="ECO:0000256" key="9">
    <source>
        <dbReference type="PIRSR" id="PIRSR038186-1"/>
    </source>
</evidence>
<dbReference type="EC" id="2.7.1.134" evidence="8"/>
<comment type="cofactor">
    <cofactor evidence="8 10">
        <name>Mg(2+)</name>
        <dbReference type="ChEBI" id="CHEBI:18420"/>
    </cofactor>
    <text evidence="8 10">Binds 2 magnesium ions per subunit.</text>
</comment>
<proteinExistence type="inferred from homology"/>
<feature type="domain" description="Inositol 1,3,4-trisphosphate 5/6-kinase ATP-grasp" evidence="11">
    <location>
        <begin position="113"/>
        <end position="317"/>
    </location>
</feature>
<comment type="function">
    <text evidence="8">Kinase that can phosphorylate various inositol polyphosphate such as Ins(3,4,5,6)P4 or Ins(1,3,4)P3.</text>
</comment>
<feature type="binding site" evidence="9">
    <location>
        <position position="12"/>
    </location>
    <ligand>
        <name>1D-myo-inositol 1,3,4-trisphosphate</name>
        <dbReference type="ChEBI" id="CHEBI:58414"/>
    </ligand>
</feature>
<feature type="binding site" evidence="9">
    <location>
        <begin position="180"/>
        <end position="191"/>
    </location>
    <ligand>
        <name>ATP</name>
        <dbReference type="ChEBI" id="CHEBI:30616"/>
    </ligand>
</feature>
<feature type="binding site" evidence="9">
    <location>
        <position position="96"/>
    </location>
    <ligand>
        <name>ATP</name>
        <dbReference type="ChEBI" id="CHEBI:30616"/>
    </ligand>
</feature>
<sequence length="335" mass="37856">MKVVGIIMGNEKGRKMNLDAFLTAHHSPSLRFVKLQSIDDLESIEVDAIIQKIPELLNCQLSSDDDCAKRFDAFLKGNPNVICIDPPKNVRLLLWRHEQFLLIEKAMKSSDLADRICVPPFCTLDSKDPAINVKRILAASLKFPLICKPLSSHGDERAHSMALLFNKDGLEEVSYPTLVQQFWNHDGALFKVAVVGDKTFVVMRPSIKNLEIADNRKPLFFNSHTASKFNRDGPLGDLKNDKDLDRFQTFCGDPLFVKVAALLRRTFGIDLFGFDVIRLTKGESPAGRTGPEWAIVDLNYFPSYDKIPHFYHHLENLVREKLSLPLIPDPPSEDC</sequence>
<dbReference type="PIRSF" id="PIRSF038186">
    <property type="entry name" value="ITPK"/>
    <property type="match status" value="1"/>
</dbReference>
<dbReference type="InterPro" id="IPR008656">
    <property type="entry name" value="Inositol_tetrakis-P_1-kinase"/>
</dbReference>
<dbReference type="GO" id="GO:0032957">
    <property type="term" value="P:inositol trisphosphate metabolic process"/>
    <property type="evidence" value="ECO:0007669"/>
    <property type="project" value="InterPro"/>
</dbReference>
<evidence type="ECO:0000256" key="10">
    <source>
        <dbReference type="PIRSR" id="PIRSR038186-2"/>
    </source>
</evidence>
<keyword evidence="7 8" id="KW-0460">Magnesium</keyword>
<dbReference type="Pfam" id="PF05770">
    <property type="entry name" value="Ins134_P3_kin"/>
    <property type="match status" value="1"/>
</dbReference>
<dbReference type="GO" id="GO:0005737">
    <property type="term" value="C:cytoplasm"/>
    <property type="evidence" value="ECO:0007669"/>
    <property type="project" value="TreeGrafter"/>
</dbReference>
<feature type="binding site" evidence="10">
    <location>
        <position position="275"/>
    </location>
    <ligand>
        <name>Mg(2+)</name>
        <dbReference type="ChEBI" id="CHEBI:18420"/>
        <label>1</label>
    </ligand>
</feature>
<evidence type="ECO:0000256" key="1">
    <source>
        <dbReference type="ARBA" id="ARBA00009601"/>
    </source>
</evidence>
<feature type="binding site" evidence="9">
    <location>
        <position position="299"/>
    </location>
    <ligand>
        <name>1D-myo-inositol 1,3,4-trisphosphate</name>
        <dbReference type="ChEBI" id="CHEBI:58414"/>
    </ligand>
</feature>
<organism evidence="12 13">
    <name type="scientific">Opisthorchis felineus</name>
    <dbReference type="NCBI Taxonomy" id="147828"/>
    <lineage>
        <taxon>Eukaryota</taxon>
        <taxon>Metazoa</taxon>
        <taxon>Spiralia</taxon>
        <taxon>Lophotrochozoa</taxon>
        <taxon>Platyhelminthes</taxon>
        <taxon>Trematoda</taxon>
        <taxon>Digenea</taxon>
        <taxon>Opisthorchiida</taxon>
        <taxon>Opisthorchiata</taxon>
        <taxon>Opisthorchiidae</taxon>
        <taxon>Opisthorchis</taxon>
    </lineage>
</organism>
<dbReference type="GO" id="GO:0052725">
    <property type="term" value="F:inositol-1,3,4-trisphosphate 6-kinase activity"/>
    <property type="evidence" value="ECO:0007669"/>
    <property type="project" value="InterPro"/>
</dbReference>
<evidence type="ECO:0000313" key="12">
    <source>
        <dbReference type="EMBL" id="TGZ72230.1"/>
    </source>
</evidence>
<evidence type="ECO:0000256" key="2">
    <source>
        <dbReference type="ARBA" id="ARBA00022679"/>
    </source>
</evidence>
<feature type="binding site" evidence="9">
    <location>
        <position position="303"/>
    </location>
    <ligand>
        <name>1D-myo-inositol 1,3,4-trisphosphate</name>
        <dbReference type="ChEBI" id="CHEBI:58414"/>
    </ligand>
</feature>
<feature type="binding site" evidence="9">
    <location>
        <position position="191"/>
    </location>
    <ligand>
        <name>1D-myo-inositol 1,3,4-trisphosphate</name>
        <dbReference type="ChEBI" id="CHEBI:58414"/>
    </ligand>
</feature>
<protein>
    <recommendedName>
        <fullName evidence="8">Inositol-tetrakisphosphate 1-kinase</fullName>
        <ecNumber evidence="8">2.7.1.134</ecNumber>
    </recommendedName>
</protein>
<feature type="binding site" evidence="10">
    <location>
        <position position="297"/>
    </location>
    <ligand>
        <name>Mg(2+)</name>
        <dbReference type="ChEBI" id="CHEBI:18420"/>
        <label>1</label>
    </ligand>
</feature>
<comment type="similarity">
    <text evidence="1 8">Belongs to the ITPK1 family.</text>
</comment>
<feature type="binding site" evidence="9">
    <location>
        <position position="206"/>
    </location>
    <ligand>
        <name>ATP</name>
        <dbReference type="ChEBI" id="CHEBI:30616"/>
    </ligand>
</feature>
<keyword evidence="6 8" id="KW-0067">ATP-binding</keyword>
<name>A0A4S2M734_OPIFE</name>
<keyword evidence="4 8" id="KW-0547">Nucleotide-binding</keyword>
<dbReference type="GO" id="GO:0047325">
    <property type="term" value="F:inositol-3,4,5,6-tetrakisphosphate 1-kinase activity"/>
    <property type="evidence" value="ECO:0007669"/>
    <property type="project" value="UniProtKB-EC"/>
</dbReference>
<dbReference type="InterPro" id="IPR040464">
    <property type="entry name" value="InsP(3)kin_ATP-grasp"/>
</dbReference>
<keyword evidence="5 8" id="KW-0418">Kinase</keyword>
<dbReference type="GO" id="GO:0000287">
    <property type="term" value="F:magnesium ion binding"/>
    <property type="evidence" value="ECO:0007669"/>
    <property type="project" value="InterPro"/>
</dbReference>
<evidence type="ECO:0000256" key="4">
    <source>
        <dbReference type="ARBA" id="ARBA00022741"/>
    </source>
</evidence>
<comment type="subunit">
    <text evidence="8">Monomer.</text>
</comment>
<gene>
    <name evidence="12" type="ORF">CRM22_002219</name>
</gene>
<evidence type="ECO:0000259" key="11">
    <source>
        <dbReference type="Pfam" id="PF05770"/>
    </source>
</evidence>
<dbReference type="PANTHER" id="PTHR14217">
    <property type="entry name" value="INOSITOL-TETRAKISPHOSPHATE 1-KINASE"/>
    <property type="match status" value="1"/>
</dbReference>
<feature type="binding site" evidence="9">
    <location>
        <position position="148"/>
    </location>
    <ligand>
        <name>ATP</name>
        <dbReference type="ChEBI" id="CHEBI:30616"/>
    </ligand>
</feature>
<feature type="binding site" evidence="9">
    <location>
        <position position="52"/>
    </location>
    <ligand>
        <name>1D-myo-inositol 1,3,4-trisphosphate</name>
        <dbReference type="ChEBI" id="CHEBI:58414"/>
    </ligand>
</feature>
<evidence type="ECO:0000256" key="3">
    <source>
        <dbReference type="ARBA" id="ARBA00022723"/>
    </source>
</evidence>
<dbReference type="GO" id="GO:0005524">
    <property type="term" value="F:ATP binding"/>
    <property type="evidence" value="ECO:0007669"/>
    <property type="project" value="UniProtKB-KW"/>
</dbReference>
<reference evidence="12 13" key="1">
    <citation type="journal article" date="2019" name="BMC Genomics">
        <title>New insights from Opisthorchis felineus genome: update on genomics of the epidemiologically important liver flukes.</title>
        <authorList>
            <person name="Ershov N.I."/>
            <person name="Mordvinov V.A."/>
            <person name="Prokhortchouk E.B."/>
            <person name="Pakharukova M.Y."/>
            <person name="Gunbin K.V."/>
            <person name="Ustyantsev K."/>
            <person name="Genaev M.A."/>
            <person name="Blinov A.G."/>
            <person name="Mazur A."/>
            <person name="Boulygina E."/>
            <person name="Tsygankova S."/>
            <person name="Khrameeva E."/>
            <person name="Chekanov N."/>
            <person name="Fan G."/>
            <person name="Xiao A."/>
            <person name="Zhang H."/>
            <person name="Xu X."/>
            <person name="Yang H."/>
            <person name="Solovyev V."/>
            <person name="Lee S.M."/>
            <person name="Liu X."/>
            <person name="Afonnikov D.A."/>
            <person name="Skryabin K.G."/>
        </authorList>
    </citation>
    <scope>NUCLEOTIDE SEQUENCE [LARGE SCALE GENOMIC DNA]</scope>
    <source>
        <strain evidence="12">AK-0245</strain>
        <tissue evidence="12">Whole organism</tissue>
    </source>
</reference>
<keyword evidence="2 8" id="KW-0808">Transferase</keyword>
<dbReference type="PANTHER" id="PTHR14217:SF1">
    <property type="entry name" value="INOSITOL-TETRAKISPHOSPHATE 1-KINASE"/>
    <property type="match status" value="1"/>
</dbReference>
<dbReference type="STRING" id="147828.A0A4S2M734"/>